<evidence type="ECO:0000313" key="2">
    <source>
        <dbReference type="Proteomes" id="UP000032305"/>
    </source>
</evidence>
<organism evidence="1 2">
    <name type="scientific">Sphingomonas parapaucimobilis NBRC 15100</name>
    <dbReference type="NCBI Taxonomy" id="1219049"/>
    <lineage>
        <taxon>Bacteria</taxon>
        <taxon>Pseudomonadati</taxon>
        <taxon>Pseudomonadota</taxon>
        <taxon>Alphaproteobacteria</taxon>
        <taxon>Sphingomonadales</taxon>
        <taxon>Sphingomonadaceae</taxon>
        <taxon>Sphingomonas</taxon>
    </lineage>
</organism>
<keyword evidence="2" id="KW-1185">Reference proteome</keyword>
<evidence type="ECO:0000313" key="1">
    <source>
        <dbReference type="EMBL" id="GAL99317.1"/>
    </source>
</evidence>
<sequence length="143" mass="15474">MKSIGHSPFGAGRLVELGEVIDARLERGSPILFRRDAGAADMVTAELAGTFEAPVCGIIAINRAIAAHDWAAQGLVRPVTRLHGRPEDERRPTILWDGEWEITWVTFRDMGPRSVRRCSASTSLSSRNSAASACRSSVSLSVT</sequence>
<reference evidence="1 2" key="1">
    <citation type="submission" date="2014-11" db="EMBL/GenBank/DDBJ databases">
        <title>Whole genome shotgun sequence of Sphingomonas parapaucimobilis NBRC 15100.</title>
        <authorList>
            <person name="Katano-Makiyama Y."/>
            <person name="Hosoyama A."/>
            <person name="Hashimoto M."/>
            <person name="Hosoyama Y."/>
            <person name="Noguchi M."/>
            <person name="Numata M."/>
            <person name="Tsuchikane K."/>
            <person name="Hirakata S."/>
            <person name="Uohara A."/>
            <person name="Shimodaira J."/>
            <person name="Ohji S."/>
            <person name="Ichikawa N."/>
            <person name="Kimura A."/>
            <person name="Yamazoe A."/>
            <person name="Fujita N."/>
        </authorList>
    </citation>
    <scope>NUCLEOTIDE SEQUENCE [LARGE SCALE GENOMIC DNA]</scope>
    <source>
        <strain evidence="1 2">NBRC 15100</strain>
    </source>
</reference>
<name>A0A0A1W1X8_9SPHN</name>
<gene>
    <name evidence="1" type="ORF">SP5_001_00160</name>
</gene>
<dbReference type="AlphaFoldDB" id="A0A0A1W1X8"/>
<protein>
    <submittedName>
        <fullName evidence="1">Uncharacterized protein</fullName>
    </submittedName>
</protein>
<dbReference type="EMBL" id="BBPI01000001">
    <property type="protein sequence ID" value="GAL99317.1"/>
    <property type="molecule type" value="Genomic_DNA"/>
</dbReference>
<proteinExistence type="predicted"/>
<comment type="caution">
    <text evidence="1">The sequence shown here is derived from an EMBL/GenBank/DDBJ whole genome shotgun (WGS) entry which is preliminary data.</text>
</comment>
<accession>A0A0A1W1X8</accession>
<dbReference type="eggNOG" id="COG0841">
    <property type="taxonomic scope" value="Bacteria"/>
</dbReference>
<dbReference type="Proteomes" id="UP000032305">
    <property type="component" value="Unassembled WGS sequence"/>
</dbReference>